<dbReference type="AlphaFoldDB" id="A0A1I6M7J7"/>
<evidence type="ECO:0000313" key="1">
    <source>
        <dbReference type="EMBL" id="SFS11657.1"/>
    </source>
</evidence>
<name>A0A1I6M7J7_9EURY</name>
<gene>
    <name evidence="1" type="ORF">SAMN05216559_3916</name>
</gene>
<evidence type="ECO:0000313" key="2">
    <source>
        <dbReference type="Proteomes" id="UP000199062"/>
    </source>
</evidence>
<keyword evidence="2" id="KW-1185">Reference proteome</keyword>
<dbReference type="EMBL" id="FOZK01000005">
    <property type="protein sequence ID" value="SFS11657.1"/>
    <property type="molecule type" value="Genomic_DNA"/>
</dbReference>
<accession>A0A1I6M7J7</accession>
<protein>
    <submittedName>
        <fullName evidence="1">Uncharacterized protein</fullName>
    </submittedName>
</protein>
<dbReference type="RefSeq" id="WP_089818894.1">
    <property type="nucleotide sequence ID" value="NZ_FOZK01000005.1"/>
</dbReference>
<reference evidence="1 2" key="1">
    <citation type="submission" date="2016-10" db="EMBL/GenBank/DDBJ databases">
        <authorList>
            <person name="de Groot N.N."/>
        </authorList>
    </citation>
    <scope>NUCLEOTIDE SEQUENCE [LARGE SCALE GENOMIC DNA]</scope>
    <source>
        <strain evidence="1 2">CGMCC 1.10457</strain>
    </source>
</reference>
<dbReference type="OrthoDB" id="193751at2157"/>
<organism evidence="1 2">
    <name type="scientific">Halomicrobium zhouii</name>
    <dbReference type="NCBI Taxonomy" id="767519"/>
    <lineage>
        <taxon>Archaea</taxon>
        <taxon>Methanobacteriati</taxon>
        <taxon>Methanobacteriota</taxon>
        <taxon>Stenosarchaea group</taxon>
        <taxon>Halobacteria</taxon>
        <taxon>Halobacteriales</taxon>
        <taxon>Haloarculaceae</taxon>
        <taxon>Halomicrobium</taxon>
    </lineage>
</organism>
<proteinExistence type="predicted"/>
<sequence length="310" mass="34279">MRRRKFLATTAALLSVPFSGCSDPSGRLSLENVDDDETLARRYAQTDDQLDDDEQRILDDAVAGDEPELNGSQPHFEEGPYDQRAPVAHAGSYYNVSHEVVETYQYARYGVGLDLNPPEDFSPSEGAIAVADLPPVDRDVVAGFFPISDDHPESDGADVFHMGTYSPAEEAESVLVPDPEYDAVTRDGATYPVEIDDGGSVEINRYRYETTRVAATHAEMAARVRERYLFTLADLPEDEREIMREAVQSGRYVTEETPSQAFVDLLDRFRPHRPLQGDGEDYGTWLVAFDGTVYLADVTAPLNTPASESG</sequence>
<dbReference type="Proteomes" id="UP000199062">
    <property type="component" value="Unassembled WGS sequence"/>
</dbReference>